<dbReference type="AlphaFoldDB" id="A0A5P1E1U5"/>
<sequence>MMRRSSGMMGSRMLRSVGRSVAAGVKEKLSTAKGAKSSRVVSVSSPPASPTTIKRGSLSCFCGEDDEWETVGGDEGLGFGERVVFGPAPTEEEAEEAVDTIQQIFLPLTFSDVEVEYSSSVDEDVVDKVVTSTDVIQSNWSIESESDWIEPALDLYSSNSSQRYGHEHILDAVHMFQINPPFKRMVKALASDPAVWDAVMKNDVVQELKKSFYEAESSSQLQSPDGNDDTPAGILRWIMDSTKGKLTEFFEKISKLVNEIFHSPAKEESEPFDEFVRSSFMLSVVIFIVVVMTRIEKA</sequence>
<name>A0A5P1E1U5_ASPOF</name>
<dbReference type="EMBL" id="CM007390">
    <property type="protein sequence ID" value="ONK56399.1"/>
    <property type="molecule type" value="Genomic_DNA"/>
</dbReference>
<gene>
    <name evidence="1" type="ORF">A4U43_C10F8140</name>
</gene>
<evidence type="ECO:0000313" key="2">
    <source>
        <dbReference type="Proteomes" id="UP000243459"/>
    </source>
</evidence>
<protein>
    <submittedName>
        <fullName evidence="1">Uncharacterized protein</fullName>
    </submittedName>
</protein>
<dbReference type="PANTHER" id="PTHR33625">
    <property type="entry name" value="OS08G0179900 PROTEIN"/>
    <property type="match status" value="1"/>
</dbReference>
<reference evidence="2" key="1">
    <citation type="journal article" date="2017" name="Nat. Commun.">
        <title>The asparagus genome sheds light on the origin and evolution of a young Y chromosome.</title>
        <authorList>
            <person name="Harkess A."/>
            <person name="Zhou J."/>
            <person name="Xu C."/>
            <person name="Bowers J.E."/>
            <person name="Van der Hulst R."/>
            <person name="Ayyampalayam S."/>
            <person name="Mercati F."/>
            <person name="Riccardi P."/>
            <person name="McKain M.R."/>
            <person name="Kakrana A."/>
            <person name="Tang H."/>
            <person name="Ray J."/>
            <person name="Groenendijk J."/>
            <person name="Arikit S."/>
            <person name="Mathioni S.M."/>
            <person name="Nakano M."/>
            <person name="Shan H."/>
            <person name="Telgmann-Rauber A."/>
            <person name="Kanno A."/>
            <person name="Yue Z."/>
            <person name="Chen H."/>
            <person name="Li W."/>
            <person name="Chen Y."/>
            <person name="Xu X."/>
            <person name="Zhang Y."/>
            <person name="Luo S."/>
            <person name="Chen H."/>
            <person name="Gao J."/>
            <person name="Mao Z."/>
            <person name="Pires J.C."/>
            <person name="Luo M."/>
            <person name="Kudrna D."/>
            <person name="Wing R.A."/>
            <person name="Meyers B.C."/>
            <person name="Yi K."/>
            <person name="Kong H."/>
            <person name="Lavrijsen P."/>
            <person name="Sunseri F."/>
            <person name="Falavigna A."/>
            <person name="Ye Y."/>
            <person name="Leebens-Mack J.H."/>
            <person name="Chen G."/>
        </authorList>
    </citation>
    <scope>NUCLEOTIDE SEQUENCE [LARGE SCALE GENOMIC DNA]</scope>
    <source>
        <strain evidence="2">cv. DH0086</strain>
    </source>
</reference>
<accession>A0A5P1E1U5</accession>
<dbReference type="OMA" id="GGYANKF"/>
<dbReference type="PANTHER" id="PTHR33625:SF3">
    <property type="entry name" value="OS04G0550700 PROTEIN"/>
    <property type="match status" value="1"/>
</dbReference>
<dbReference type="Proteomes" id="UP000243459">
    <property type="component" value="Chromosome 10"/>
</dbReference>
<keyword evidence="2" id="KW-1185">Reference proteome</keyword>
<organism evidence="1 2">
    <name type="scientific">Asparagus officinalis</name>
    <name type="common">Garden asparagus</name>
    <dbReference type="NCBI Taxonomy" id="4686"/>
    <lineage>
        <taxon>Eukaryota</taxon>
        <taxon>Viridiplantae</taxon>
        <taxon>Streptophyta</taxon>
        <taxon>Embryophyta</taxon>
        <taxon>Tracheophyta</taxon>
        <taxon>Spermatophyta</taxon>
        <taxon>Magnoliopsida</taxon>
        <taxon>Liliopsida</taxon>
        <taxon>Asparagales</taxon>
        <taxon>Asparagaceae</taxon>
        <taxon>Asparagoideae</taxon>
        <taxon>Asparagus</taxon>
    </lineage>
</organism>
<dbReference type="Gramene" id="ONK56399">
    <property type="protein sequence ID" value="ONK56399"/>
    <property type="gene ID" value="A4U43_C10F8140"/>
</dbReference>
<proteinExistence type="predicted"/>
<evidence type="ECO:0000313" key="1">
    <source>
        <dbReference type="EMBL" id="ONK56399.1"/>
    </source>
</evidence>
<dbReference type="OrthoDB" id="737041at2759"/>